<accession>A0ABD0Q7P3</accession>
<feature type="domain" description="Kinesin-like" evidence="1">
    <location>
        <begin position="3"/>
        <end position="35"/>
    </location>
</feature>
<organism evidence="2 3">
    <name type="scientific">Cirrhinus mrigala</name>
    <name type="common">Mrigala</name>
    <dbReference type="NCBI Taxonomy" id="683832"/>
    <lineage>
        <taxon>Eukaryota</taxon>
        <taxon>Metazoa</taxon>
        <taxon>Chordata</taxon>
        <taxon>Craniata</taxon>
        <taxon>Vertebrata</taxon>
        <taxon>Euteleostomi</taxon>
        <taxon>Actinopterygii</taxon>
        <taxon>Neopterygii</taxon>
        <taxon>Teleostei</taxon>
        <taxon>Ostariophysi</taxon>
        <taxon>Cypriniformes</taxon>
        <taxon>Cyprinidae</taxon>
        <taxon>Labeoninae</taxon>
        <taxon>Labeonini</taxon>
        <taxon>Cirrhinus</taxon>
    </lineage>
</organism>
<dbReference type="AlphaFoldDB" id="A0ABD0Q7P3"/>
<dbReference type="InterPro" id="IPR022164">
    <property type="entry name" value="Kinesin-like"/>
</dbReference>
<feature type="non-terminal residue" evidence="2">
    <location>
        <position position="1"/>
    </location>
</feature>
<evidence type="ECO:0000313" key="3">
    <source>
        <dbReference type="Proteomes" id="UP001529510"/>
    </source>
</evidence>
<protein>
    <recommendedName>
        <fullName evidence="1">Kinesin-like domain-containing protein</fullName>
    </recommendedName>
</protein>
<comment type="caution">
    <text evidence="2">The sequence shown here is derived from an EMBL/GenBank/DDBJ whole genome shotgun (WGS) entry which is preliminary data.</text>
</comment>
<feature type="non-terminal residue" evidence="2">
    <location>
        <position position="56"/>
    </location>
</feature>
<dbReference type="EMBL" id="JAMKFB020000010">
    <property type="protein sequence ID" value="KAL0182156.1"/>
    <property type="molecule type" value="Genomic_DNA"/>
</dbReference>
<dbReference type="Proteomes" id="UP001529510">
    <property type="component" value="Unassembled WGS sequence"/>
</dbReference>
<keyword evidence="3" id="KW-1185">Reference proteome</keyword>
<reference evidence="2 3" key="1">
    <citation type="submission" date="2024-05" db="EMBL/GenBank/DDBJ databases">
        <title>Genome sequencing and assembly of Indian major carp, Cirrhinus mrigala (Hamilton, 1822).</title>
        <authorList>
            <person name="Mohindra V."/>
            <person name="Chowdhury L.M."/>
            <person name="Lal K."/>
            <person name="Jena J.K."/>
        </authorList>
    </citation>
    <scope>NUCLEOTIDE SEQUENCE [LARGE SCALE GENOMIC DNA]</scope>
    <source>
        <strain evidence="2">CM1030</strain>
        <tissue evidence="2">Blood</tissue>
    </source>
</reference>
<evidence type="ECO:0000259" key="1">
    <source>
        <dbReference type="Pfam" id="PF12473"/>
    </source>
</evidence>
<dbReference type="Pfam" id="PF12473">
    <property type="entry name" value="DUF3694"/>
    <property type="match status" value="1"/>
</dbReference>
<evidence type="ECO:0000313" key="2">
    <source>
        <dbReference type="EMBL" id="KAL0182156.1"/>
    </source>
</evidence>
<proteinExistence type="predicted"/>
<name>A0ABD0Q7P3_CIRMR</name>
<sequence length="56" mass="6835">KFMYMTTAVDLVITEVEEPVRFLLETRVRVCSPNERLFWPFSKRSYTETFYLKLRP</sequence>
<gene>
    <name evidence="2" type="ORF">M9458_021531</name>
</gene>